<sequence length="249" mass="27420">MDNIAHNGQLINAALARKEELIQQRLQPTNARLGKAMSAWMASYSQLPHDELHAEGKTVLSTFTPSSLPPSISHAISTRKPSGPLRSRILTGFADEILSKISSDSFGVHADMLRELQHQVSSSHEAKLFHRIRIHNPDCALLQQVVMMAESGMTFDQMFRSQESVKLSPSEERELVMTLSIVATDFGDRLAKSLLLSGDPVKVLADRATLRSSIQQFTTAALANRENTAAVDTNQDVAKEIPSRHGPKM</sequence>
<evidence type="ECO:0000313" key="1">
    <source>
        <dbReference type="EMBL" id="WFG00332.1"/>
    </source>
</evidence>
<accession>A0AAJ5ZDC2</accession>
<keyword evidence="1" id="KW-0614">Plasmid</keyword>
<geneLocation type="plasmid" evidence="1 2">
    <name>pAC1520</name>
</geneLocation>
<dbReference type="EMBL" id="CP120943">
    <property type="protein sequence ID" value="WFG00332.1"/>
    <property type="molecule type" value="Genomic_DNA"/>
</dbReference>
<dbReference type="Proteomes" id="UP001218423">
    <property type="component" value="Plasmid pAC1520"/>
</dbReference>
<dbReference type="RefSeq" id="WP_128342828.1">
    <property type="nucleotide sequence ID" value="NZ_CAWOMG010000077.1"/>
</dbReference>
<organism evidence="1 2">
    <name type="scientific">Aeromonas caviae</name>
    <name type="common">Aeromonas punctata</name>
    <dbReference type="NCBI Taxonomy" id="648"/>
    <lineage>
        <taxon>Bacteria</taxon>
        <taxon>Pseudomonadati</taxon>
        <taxon>Pseudomonadota</taxon>
        <taxon>Gammaproteobacteria</taxon>
        <taxon>Aeromonadales</taxon>
        <taxon>Aeromonadaceae</taxon>
        <taxon>Aeromonas</taxon>
    </lineage>
</organism>
<proteinExistence type="predicted"/>
<protein>
    <submittedName>
        <fullName evidence="1">Uncharacterized protein</fullName>
    </submittedName>
</protein>
<reference evidence="1" key="1">
    <citation type="submission" date="2023-03" db="EMBL/GenBank/DDBJ databases">
        <title>Aeromonas caviae strain AC1520.</title>
        <authorList>
            <person name="Xie T."/>
            <person name="Zhang Q."/>
            <person name="Deng J."/>
            <person name="Li X."/>
        </authorList>
    </citation>
    <scope>NUCLEOTIDE SEQUENCE</scope>
    <source>
        <strain evidence="1">AC1520</strain>
        <plasmid evidence="1">pAC1520</plasmid>
    </source>
</reference>
<evidence type="ECO:0000313" key="2">
    <source>
        <dbReference type="Proteomes" id="UP001218423"/>
    </source>
</evidence>
<gene>
    <name evidence="1" type="ORF">P5S46_21455</name>
</gene>
<dbReference type="AlphaFoldDB" id="A0AAJ5ZDC2"/>
<name>A0AAJ5ZDC2_AERCA</name>